<dbReference type="Proteomes" id="UP000451233">
    <property type="component" value="Unassembled WGS sequence"/>
</dbReference>
<dbReference type="CDD" id="cd19166">
    <property type="entry name" value="HemeO-bac"/>
    <property type="match status" value="1"/>
</dbReference>
<dbReference type="AlphaFoldDB" id="A0A7K1Y115"/>
<dbReference type="Pfam" id="PF01126">
    <property type="entry name" value="Heme_oxygenase"/>
    <property type="match status" value="1"/>
</dbReference>
<dbReference type="GO" id="GO:0006788">
    <property type="term" value="P:heme oxidation"/>
    <property type="evidence" value="ECO:0007669"/>
    <property type="project" value="InterPro"/>
</dbReference>
<evidence type="ECO:0008006" key="3">
    <source>
        <dbReference type="Google" id="ProtNLM"/>
    </source>
</evidence>
<comment type="caution">
    <text evidence="1">The sequence shown here is derived from an EMBL/GenBank/DDBJ whole genome shotgun (WGS) entry which is preliminary data.</text>
</comment>
<evidence type="ECO:0000313" key="2">
    <source>
        <dbReference type="Proteomes" id="UP000451233"/>
    </source>
</evidence>
<reference evidence="1 2" key="1">
    <citation type="submission" date="2019-11" db="EMBL/GenBank/DDBJ databases">
        <title>Pedobacter sp. HMF7056 Genome sequencing and assembly.</title>
        <authorList>
            <person name="Kang H."/>
            <person name="Kim H."/>
            <person name="Joh K."/>
        </authorList>
    </citation>
    <scope>NUCLEOTIDE SEQUENCE [LARGE SCALE GENOMIC DNA]</scope>
    <source>
        <strain evidence="1 2">HMF7056</strain>
    </source>
</reference>
<evidence type="ECO:0000313" key="1">
    <source>
        <dbReference type="EMBL" id="MXV16921.1"/>
    </source>
</evidence>
<protein>
    <recommendedName>
        <fullName evidence="3">Biliverdin-producing heme oxygenase</fullName>
    </recommendedName>
</protein>
<dbReference type="GO" id="GO:0004392">
    <property type="term" value="F:heme oxygenase (decyclizing) activity"/>
    <property type="evidence" value="ECO:0007669"/>
    <property type="project" value="InterPro"/>
</dbReference>
<keyword evidence="2" id="KW-1185">Reference proteome</keyword>
<name>A0A7K1Y115_9SPHI</name>
<proteinExistence type="predicted"/>
<dbReference type="RefSeq" id="WP_160907936.1">
    <property type="nucleotide sequence ID" value="NZ_WVHS01000004.1"/>
</dbReference>
<accession>A0A7K1Y115</accession>
<dbReference type="InterPro" id="IPR016084">
    <property type="entry name" value="Haem_Oase-like_multi-hlx"/>
</dbReference>
<organism evidence="1 2">
    <name type="scientific">Hufsiella ginkgonis</name>
    <dbReference type="NCBI Taxonomy" id="2695274"/>
    <lineage>
        <taxon>Bacteria</taxon>
        <taxon>Pseudomonadati</taxon>
        <taxon>Bacteroidota</taxon>
        <taxon>Sphingobacteriia</taxon>
        <taxon>Sphingobacteriales</taxon>
        <taxon>Sphingobacteriaceae</taxon>
        <taxon>Hufsiella</taxon>
    </lineage>
</organism>
<dbReference type="SUPFAM" id="SSF48613">
    <property type="entry name" value="Heme oxygenase-like"/>
    <property type="match status" value="1"/>
</dbReference>
<dbReference type="EMBL" id="WVHS01000004">
    <property type="protein sequence ID" value="MXV16921.1"/>
    <property type="molecule type" value="Genomic_DNA"/>
</dbReference>
<dbReference type="InterPro" id="IPR016053">
    <property type="entry name" value="Haem_Oase-like"/>
</dbReference>
<gene>
    <name evidence="1" type="ORF">GS398_16595</name>
</gene>
<sequence>MLSDQLKEDTKQSHQTLEKRLVAKIRATSTPGDYVQLLRLFWGFYNGLEERIAAVMPDAEQASPHFAGRKSSLILDDIACFVTAPPYVVPATVDLPEILDQQQAMGALYVLEGSTLGGRVIAKMIGERLGLKGKRGLTFFEGYGDKTWKNWEAFKRALDILPRNPVETDRVIASANETFSKFNTWVDRYESENQL</sequence>
<dbReference type="Gene3D" id="1.20.910.10">
    <property type="entry name" value="Heme oxygenase-like"/>
    <property type="match status" value="1"/>
</dbReference>